<name>A0A2U9ITE4_9CREN</name>
<comment type="caution">
    <text evidence="11">Lacks conserved residue(s) required for the propagation of feature annotation.</text>
</comment>
<evidence type="ECO:0000313" key="12">
    <source>
        <dbReference type="EMBL" id="AWR99304.1"/>
    </source>
</evidence>
<reference evidence="13" key="3">
    <citation type="submission" date="2020-03" db="EMBL/GenBank/DDBJ databases">
        <title>Sequencing and Assembly of Multiple Reported Metal-Biooxidizing Members of the Extremely Thermoacidophilic Archaeal Family Sulfolobaceae.</title>
        <authorList>
            <person name="Counts J.A."/>
            <person name="Kelly R.M."/>
        </authorList>
    </citation>
    <scope>NUCLEOTIDE SEQUENCE [LARGE SCALE GENOMIC DNA]</scope>
    <source>
        <strain evidence="13">HO1-1</strain>
    </source>
</reference>
<dbReference type="GeneID" id="36834843"/>
<gene>
    <name evidence="11" type="primary">cobD</name>
    <name evidence="12" type="ORF">DFR87_05835</name>
</gene>
<keyword evidence="7 11" id="KW-0169">Cobalamin biosynthesis</keyword>
<dbReference type="Pfam" id="PF03186">
    <property type="entry name" value="CobD_Cbib"/>
    <property type="match status" value="1"/>
</dbReference>
<protein>
    <recommendedName>
        <fullName evidence="5 11">Probable cobalamin biosynthesis protein CobD</fullName>
    </recommendedName>
</protein>
<dbReference type="NCBIfam" id="NF002281">
    <property type="entry name" value="PRK01209.2-5"/>
    <property type="match status" value="1"/>
</dbReference>
<evidence type="ECO:0000256" key="3">
    <source>
        <dbReference type="ARBA" id="ARBA00004953"/>
    </source>
</evidence>
<dbReference type="PANTHER" id="PTHR34308">
    <property type="entry name" value="COBALAMIN BIOSYNTHESIS PROTEIN CBIB"/>
    <property type="match status" value="1"/>
</dbReference>
<proteinExistence type="inferred from homology"/>
<dbReference type="GO" id="GO:0009236">
    <property type="term" value="P:cobalamin biosynthetic process"/>
    <property type="evidence" value="ECO:0007669"/>
    <property type="project" value="UniProtKB-UniRule"/>
</dbReference>
<dbReference type="EMBL" id="CP029287">
    <property type="protein sequence ID" value="AWR99304.1"/>
    <property type="molecule type" value="Genomic_DNA"/>
</dbReference>
<evidence type="ECO:0000256" key="7">
    <source>
        <dbReference type="ARBA" id="ARBA00022573"/>
    </source>
</evidence>
<comment type="pathway">
    <text evidence="3 11">Cofactor biosynthesis; adenosylcobalamin biosynthesis.</text>
</comment>
<dbReference type="OrthoDB" id="46105at2157"/>
<dbReference type="GO" id="GO:0005886">
    <property type="term" value="C:plasma membrane"/>
    <property type="evidence" value="ECO:0007669"/>
    <property type="project" value="UniProtKB-SubCell"/>
</dbReference>
<keyword evidence="6 11" id="KW-1003">Cell membrane</keyword>
<dbReference type="RefSeq" id="WP_054836396.1">
    <property type="nucleotide sequence ID" value="NZ_BBBA01000004.1"/>
</dbReference>
<dbReference type="GO" id="GO:0015420">
    <property type="term" value="F:ABC-type vitamin B12 transporter activity"/>
    <property type="evidence" value="ECO:0007669"/>
    <property type="project" value="UniProtKB-UniRule"/>
</dbReference>
<dbReference type="InterPro" id="IPR004485">
    <property type="entry name" value="Cobalamin_biosynth_CobD/CbiB"/>
</dbReference>
<evidence type="ECO:0000256" key="8">
    <source>
        <dbReference type="ARBA" id="ARBA00022692"/>
    </source>
</evidence>
<keyword evidence="8 11" id="KW-0812">Transmembrane</keyword>
<feature type="transmembrane region" description="Helical" evidence="11">
    <location>
        <begin position="143"/>
        <end position="160"/>
    </location>
</feature>
<evidence type="ECO:0000256" key="10">
    <source>
        <dbReference type="ARBA" id="ARBA00023136"/>
    </source>
</evidence>
<evidence type="ECO:0000256" key="5">
    <source>
        <dbReference type="ARBA" id="ARBA00016185"/>
    </source>
</evidence>
<feature type="transmembrane region" description="Helical" evidence="11">
    <location>
        <begin position="40"/>
        <end position="66"/>
    </location>
</feature>
<evidence type="ECO:0000256" key="9">
    <source>
        <dbReference type="ARBA" id="ARBA00022989"/>
    </source>
</evidence>
<reference evidence="13" key="2">
    <citation type="submission" date="2020-03" db="EMBL/GenBank/DDBJ databases">
        <title>Complete Genome Sequences of Extremely Thermoacidophilic, Metal-Mobilizing Type-Strain Members of the Archaeal Family Sulfolobaceae: Acidianus brierleyi DSM-1651T, Acidianus sulfidivorans DSM-18786T, Metallosphaera hakonensis DSM-7519T, and Metallosphaera prunae DSM-10039T.</title>
        <authorList>
            <person name="Counts J.A."/>
            <person name="Kelly R.M."/>
        </authorList>
    </citation>
    <scope>NUCLEOTIDE SEQUENCE [LARGE SCALE GENOMIC DNA]</scope>
    <source>
        <strain evidence="13">HO1-1</strain>
    </source>
</reference>
<comment type="function">
    <text evidence="1 11">Converts cobyric acid to cobinamide by the addition of aminopropanol on the F carboxylic group.</text>
</comment>
<keyword evidence="10 11" id="KW-0472">Membrane</keyword>
<dbReference type="AlphaFoldDB" id="A0A2U9ITE4"/>
<keyword evidence="13" id="KW-1185">Reference proteome</keyword>
<dbReference type="NCBIfam" id="TIGR00380">
    <property type="entry name" value="cobal_cbiB"/>
    <property type="match status" value="1"/>
</dbReference>
<dbReference type="PANTHER" id="PTHR34308:SF1">
    <property type="entry name" value="COBALAMIN BIOSYNTHESIS PROTEIN CBIB"/>
    <property type="match status" value="1"/>
</dbReference>
<accession>A0A2U9ITE4</accession>
<dbReference type="STRING" id="1293036.GCA_001315825_00958"/>
<sequence length="303" mass="33723">MLPILIASLVIDLILGEPPTWLHPVVYVGKTSEKLIRPYGGYWYGIFIWFASVSPVFLICISVIYIPVPLIKMVLVILILKTTFSIKLLYDLVKGALPLNDSSRRVVQNIVRRDLSSVSIGHVGSAAIESLFESLVDGITSPMFWFLLLGLPGALLQRFANTMDSMVGYKNPELLKEGYFSAKLDTILNFIPARITGIFMILAGFLLGMEVRNSLTSLRKANIESPNARYPIAIAAGILGVNLEKIGSYSVGDGNLPTDKDVERALLLFRVTLFLYLLAMLVCYYYLYGLAFLSYPYGLMELF</sequence>
<comment type="subcellular location">
    <subcellularLocation>
        <location evidence="2 11">Cell membrane</location>
        <topology evidence="2 11">Multi-pass membrane protein</topology>
    </subcellularLocation>
</comment>
<evidence type="ECO:0000313" key="13">
    <source>
        <dbReference type="Proteomes" id="UP000247586"/>
    </source>
</evidence>
<evidence type="ECO:0000256" key="1">
    <source>
        <dbReference type="ARBA" id="ARBA00003384"/>
    </source>
</evidence>
<evidence type="ECO:0000256" key="2">
    <source>
        <dbReference type="ARBA" id="ARBA00004651"/>
    </source>
</evidence>
<dbReference type="GO" id="GO:0048472">
    <property type="term" value="F:threonine-phosphate decarboxylase activity"/>
    <property type="evidence" value="ECO:0007669"/>
    <property type="project" value="InterPro"/>
</dbReference>
<dbReference type="KEGG" id="mhk:DFR87_05835"/>
<evidence type="ECO:0000256" key="6">
    <source>
        <dbReference type="ARBA" id="ARBA00022475"/>
    </source>
</evidence>
<dbReference type="Proteomes" id="UP000247586">
    <property type="component" value="Chromosome"/>
</dbReference>
<organism evidence="12 13">
    <name type="scientific">Metallosphaera hakonensis JCM 8857 = DSM 7519</name>
    <dbReference type="NCBI Taxonomy" id="1293036"/>
    <lineage>
        <taxon>Archaea</taxon>
        <taxon>Thermoproteota</taxon>
        <taxon>Thermoprotei</taxon>
        <taxon>Sulfolobales</taxon>
        <taxon>Sulfolobaceae</taxon>
        <taxon>Metallosphaera</taxon>
    </lineage>
</organism>
<evidence type="ECO:0000256" key="11">
    <source>
        <dbReference type="HAMAP-Rule" id="MF_00024"/>
    </source>
</evidence>
<comment type="similarity">
    <text evidence="4 11">Belongs to the CobD/CbiB family.</text>
</comment>
<feature type="transmembrane region" description="Helical" evidence="11">
    <location>
        <begin position="186"/>
        <end position="208"/>
    </location>
</feature>
<dbReference type="UniPathway" id="UPA00148"/>
<feature type="transmembrane region" description="Helical" evidence="11">
    <location>
        <begin position="267"/>
        <end position="287"/>
    </location>
</feature>
<dbReference type="HAMAP" id="MF_00024">
    <property type="entry name" value="CobD_CbiB"/>
    <property type="match status" value="1"/>
</dbReference>
<reference evidence="12 13" key="1">
    <citation type="submission" date="2018-05" db="EMBL/GenBank/DDBJ databases">
        <title>Complete Genome Sequences of Extremely Thermoacidophilic, Metal-Mobilizing Type-Strain Members of the Archaeal Family Sulfolobaceae: Acidianus brierleyi DSM-1651T, Acidianus sulfidivorans DSM-18786T, Metallosphaera hakonensis DSM-7519T, and Metallosphaera prunae DSM-10039T.</title>
        <authorList>
            <person name="Counts J.A."/>
            <person name="Kelly R.M."/>
        </authorList>
    </citation>
    <scope>NUCLEOTIDE SEQUENCE [LARGE SCALE GENOMIC DNA]</scope>
    <source>
        <strain evidence="12 13">HO1-1</strain>
    </source>
</reference>
<evidence type="ECO:0000256" key="4">
    <source>
        <dbReference type="ARBA" id="ARBA00006263"/>
    </source>
</evidence>
<keyword evidence="9 11" id="KW-1133">Transmembrane helix</keyword>